<keyword evidence="3" id="KW-0479">Metal-binding</keyword>
<comment type="caution">
    <text evidence="3">Lacks conserved residue(s) required for the propagation of feature annotation.</text>
</comment>
<name>A0ABW4DNR6_9LACO</name>
<evidence type="ECO:0000256" key="3">
    <source>
        <dbReference type="HAMAP-Rule" id="MF_02225"/>
    </source>
</evidence>
<dbReference type="InterPro" id="IPR003382">
    <property type="entry name" value="Flavoprotein"/>
</dbReference>
<dbReference type="Pfam" id="PF02441">
    <property type="entry name" value="Flavoprotein"/>
    <property type="match status" value="1"/>
</dbReference>
<dbReference type="InterPro" id="IPR007085">
    <property type="entry name" value="DNA/pantothenate-metab_flavo_C"/>
</dbReference>
<dbReference type="EMBL" id="JBHTOF010000034">
    <property type="protein sequence ID" value="MFD1465548.1"/>
    <property type="molecule type" value="Genomic_DNA"/>
</dbReference>
<keyword evidence="3" id="KW-0511">Multifunctional enzyme</keyword>
<dbReference type="GO" id="GO:0004632">
    <property type="term" value="F:phosphopantothenate--cysteine ligase activity"/>
    <property type="evidence" value="ECO:0007669"/>
    <property type="project" value="UniProtKB-EC"/>
</dbReference>
<feature type="binding site" evidence="3">
    <location>
        <position position="327"/>
    </location>
    <ligand>
        <name>CTP</name>
        <dbReference type="ChEBI" id="CHEBI:37563"/>
    </ligand>
</feature>
<dbReference type="GO" id="GO:0004633">
    <property type="term" value="F:phosphopantothenoylcysteine decarboxylase activity"/>
    <property type="evidence" value="ECO:0007669"/>
    <property type="project" value="UniProtKB-EC"/>
</dbReference>
<keyword evidence="8" id="KW-1185">Reference proteome</keyword>
<dbReference type="SUPFAM" id="SSF102645">
    <property type="entry name" value="CoaB-like"/>
    <property type="match status" value="1"/>
</dbReference>
<feature type="binding site" evidence="3">
    <location>
        <position position="341"/>
    </location>
    <ligand>
        <name>CTP</name>
        <dbReference type="ChEBI" id="CHEBI:37563"/>
    </ligand>
</feature>
<evidence type="ECO:0000256" key="4">
    <source>
        <dbReference type="RuleBase" id="RU364078"/>
    </source>
</evidence>
<comment type="similarity">
    <text evidence="3 4">In the C-terminal section; belongs to the PPC synthetase family.</text>
</comment>
<comment type="cofactor">
    <cofactor evidence="3">
        <name>FMN</name>
        <dbReference type="ChEBI" id="CHEBI:58210"/>
    </cofactor>
    <text evidence="3">Binds 1 FMN per subunit.</text>
</comment>
<accession>A0ABW4DNR6</accession>
<dbReference type="RefSeq" id="WP_125576573.1">
    <property type="nucleotide sequence ID" value="NZ_JBHTOF010000034.1"/>
</dbReference>
<feature type="domain" description="Flavoprotein" evidence="5">
    <location>
        <begin position="5"/>
        <end position="178"/>
    </location>
</feature>
<dbReference type="Gene3D" id="3.40.50.1950">
    <property type="entry name" value="Flavin prenyltransferase-like"/>
    <property type="match status" value="1"/>
</dbReference>
<dbReference type="EC" id="4.1.1.36" evidence="3"/>
<organism evidence="7 8">
    <name type="scientific">Lapidilactobacillus mulanensis</name>
    <dbReference type="NCBI Taxonomy" id="2485999"/>
    <lineage>
        <taxon>Bacteria</taxon>
        <taxon>Bacillati</taxon>
        <taxon>Bacillota</taxon>
        <taxon>Bacilli</taxon>
        <taxon>Lactobacillales</taxon>
        <taxon>Lactobacillaceae</taxon>
        <taxon>Lapidilactobacillus</taxon>
    </lineage>
</organism>
<dbReference type="Proteomes" id="UP001597244">
    <property type="component" value="Unassembled WGS sequence"/>
</dbReference>
<dbReference type="SUPFAM" id="SSF52507">
    <property type="entry name" value="Homo-oligomeric flavin-containing Cys decarboxylases, HFCD"/>
    <property type="match status" value="1"/>
</dbReference>
<reference evidence="8" key="1">
    <citation type="journal article" date="2019" name="Int. J. Syst. Evol. Microbiol.">
        <title>The Global Catalogue of Microorganisms (GCM) 10K type strain sequencing project: providing services to taxonomists for standard genome sequencing and annotation.</title>
        <authorList>
            <consortium name="The Broad Institute Genomics Platform"/>
            <consortium name="The Broad Institute Genome Sequencing Center for Infectious Disease"/>
            <person name="Wu L."/>
            <person name="Ma J."/>
        </authorList>
    </citation>
    <scope>NUCLEOTIDE SEQUENCE [LARGE SCALE GENOMIC DNA]</scope>
    <source>
        <strain evidence="8">CCM 8951</strain>
    </source>
</reference>
<sequence>MFSGKKVLLIITGGIAAYKMPQLIRLFIKQGAQVKVIVTQNATNFVTVKTLATVSQSVVYDDEYLSENIAELTHLDLPLWADFIVVAPATANTLAKIATGMADSLATTAVLASDKPVYIFPAMNDVMYGQHATQRNLYQLAESGYKIFSPEVGPLAEGYAAKGRLPEPETIIELVFQAFYRYSHPQVLQNKKFVVTAGGTEESIDPVRYISNRSSGKMGTDLANAASLLGADVILVTTRPAMMVMSEVKVETVKTTAQMQAAVAVHFDETDVVIMAAAPADFRVANPATQKIKKVAGQDDLNLQLIKNPDILAGLGKQKKHQFLTGFAAETENLHANALKKLTAKNADLIIANQVGRSTGGFNADENSGTMFFKDGTTIEIPLMSKQEMALRIIQEINERL</sequence>
<comment type="similarity">
    <text evidence="3 4">In the N-terminal section; belongs to the HFCD (homo-oligomeric flavin containing Cys decarboxylase) superfamily.</text>
</comment>
<comment type="catalytic activity">
    <reaction evidence="3 4">
        <text>(R)-4'-phosphopantothenate + L-cysteine + CTP = N-[(R)-4-phosphopantothenoyl]-L-cysteine + CMP + diphosphate + H(+)</text>
        <dbReference type="Rhea" id="RHEA:19397"/>
        <dbReference type="ChEBI" id="CHEBI:10986"/>
        <dbReference type="ChEBI" id="CHEBI:15378"/>
        <dbReference type="ChEBI" id="CHEBI:33019"/>
        <dbReference type="ChEBI" id="CHEBI:35235"/>
        <dbReference type="ChEBI" id="CHEBI:37563"/>
        <dbReference type="ChEBI" id="CHEBI:59458"/>
        <dbReference type="ChEBI" id="CHEBI:60377"/>
        <dbReference type="EC" id="6.3.2.5"/>
    </reaction>
</comment>
<comment type="pathway">
    <text evidence="3 4">Cofactor biosynthesis; coenzyme A biosynthesis; CoA from (R)-pantothenate: step 3/5.</text>
</comment>
<keyword evidence="1 3" id="KW-0210">Decarboxylase</keyword>
<evidence type="ECO:0000313" key="8">
    <source>
        <dbReference type="Proteomes" id="UP001597244"/>
    </source>
</evidence>
<evidence type="ECO:0000259" key="5">
    <source>
        <dbReference type="Pfam" id="PF02441"/>
    </source>
</evidence>
<evidence type="ECO:0000256" key="2">
    <source>
        <dbReference type="ARBA" id="ARBA00023239"/>
    </source>
</evidence>
<feature type="domain" description="DNA/pantothenate metabolism flavoprotein C-terminal" evidence="6">
    <location>
        <begin position="188"/>
        <end position="399"/>
    </location>
</feature>
<comment type="function">
    <text evidence="4">Catalyzes two steps in the biosynthesis of coenzyme A. In the first step cysteine is conjugated to 4'-phosphopantothenate to form 4-phosphopantothenoylcysteine, in the latter compound is decarboxylated to form 4'-phosphopantotheine.</text>
</comment>
<feature type="binding site" evidence="3">
    <location>
        <position position="281"/>
    </location>
    <ligand>
        <name>CTP</name>
        <dbReference type="ChEBI" id="CHEBI:37563"/>
    </ligand>
</feature>
<keyword evidence="2 3" id="KW-0456">Lyase</keyword>
<dbReference type="NCBIfam" id="TIGR00521">
    <property type="entry name" value="coaBC_dfp"/>
    <property type="match status" value="1"/>
</dbReference>
<feature type="binding site" evidence="3">
    <location>
        <begin position="309"/>
        <end position="312"/>
    </location>
    <ligand>
        <name>CTP</name>
        <dbReference type="ChEBI" id="CHEBI:37563"/>
    </ligand>
</feature>
<dbReference type="InterPro" id="IPR036551">
    <property type="entry name" value="Flavin_trans-like"/>
</dbReference>
<evidence type="ECO:0000259" key="6">
    <source>
        <dbReference type="Pfam" id="PF04127"/>
    </source>
</evidence>
<keyword evidence="3 4" id="KW-0288">FMN</keyword>
<dbReference type="PANTHER" id="PTHR14359">
    <property type="entry name" value="HOMO-OLIGOMERIC FLAVIN CONTAINING CYS DECARBOXYLASE FAMILY"/>
    <property type="match status" value="1"/>
</dbReference>
<comment type="caution">
    <text evidence="7">The sequence shown here is derived from an EMBL/GenBank/DDBJ whole genome shotgun (WGS) entry which is preliminary data.</text>
</comment>
<dbReference type="Pfam" id="PF04127">
    <property type="entry name" value="DFP"/>
    <property type="match status" value="1"/>
</dbReference>
<feature type="region of interest" description="Phosphopantothenoylcysteine decarboxylase" evidence="3">
    <location>
        <begin position="1"/>
        <end position="192"/>
    </location>
</feature>
<dbReference type="PANTHER" id="PTHR14359:SF6">
    <property type="entry name" value="PHOSPHOPANTOTHENOYLCYSTEINE DECARBOXYLASE"/>
    <property type="match status" value="1"/>
</dbReference>
<comment type="cofactor">
    <cofactor evidence="3">
        <name>Mg(2+)</name>
        <dbReference type="ChEBI" id="CHEBI:18420"/>
    </cofactor>
</comment>
<evidence type="ECO:0000256" key="1">
    <source>
        <dbReference type="ARBA" id="ARBA00022793"/>
    </source>
</evidence>
<dbReference type="InterPro" id="IPR005252">
    <property type="entry name" value="CoaBC"/>
</dbReference>
<feature type="binding site" evidence="3">
    <location>
        <position position="291"/>
    </location>
    <ligand>
        <name>CTP</name>
        <dbReference type="ChEBI" id="CHEBI:37563"/>
    </ligand>
</feature>
<protein>
    <recommendedName>
        <fullName evidence="3">Coenzyme A biosynthesis bifunctional protein CoaBC</fullName>
    </recommendedName>
    <alternativeName>
        <fullName evidence="3">DNA/pantothenate metabolism flavoprotein</fullName>
    </alternativeName>
    <alternativeName>
        <fullName evidence="3">Phosphopantothenoylcysteine synthetase/decarboxylase</fullName>
        <shortName evidence="3">PPCS-PPCDC</shortName>
    </alternativeName>
    <domain>
        <recommendedName>
            <fullName evidence="3">Phosphopantothenoylcysteine decarboxylase</fullName>
            <shortName evidence="3">PPC decarboxylase</shortName>
            <shortName evidence="3">PPC-DC</shortName>
            <ecNumber evidence="3">4.1.1.36</ecNumber>
        </recommendedName>
        <alternativeName>
            <fullName evidence="3">CoaC</fullName>
        </alternativeName>
    </domain>
    <domain>
        <recommendedName>
            <fullName evidence="3">Phosphopantothenate--cysteine ligase</fullName>
            <ecNumber evidence="3">6.3.2.5</ecNumber>
        </recommendedName>
        <alternativeName>
            <fullName evidence="3">CoaB</fullName>
        </alternativeName>
        <alternativeName>
            <fullName evidence="3">Phosphopantothenoylcysteine synthetase</fullName>
            <shortName evidence="3">PPC synthetase</shortName>
            <shortName evidence="3">PPC-S</shortName>
        </alternativeName>
    </domain>
</protein>
<dbReference type="Gene3D" id="3.40.50.10300">
    <property type="entry name" value="CoaB-like"/>
    <property type="match status" value="1"/>
</dbReference>
<gene>
    <name evidence="3 7" type="primary">coaBC</name>
    <name evidence="7" type="ORF">ACFQ4L_05495</name>
</gene>
<dbReference type="HAMAP" id="MF_02225">
    <property type="entry name" value="CoaBC"/>
    <property type="match status" value="1"/>
</dbReference>
<evidence type="ECO:0000313" key="7">
    <source>
        <dbReference type="EMBL" id="MFD1465548.1"/>
    </source>
</evidence>
<keyword evidence="3 4" id="KW-0436">Ligase</keyword>
<keyword evidence="3" id="KW-0460">Magnesium</keyword>
<dbReference type="EC" id="6.3.2.5" evidence="3"/>
<dbReference type="InterPro" id="IPR035929">
    <property type="entry name" value="CoaB-like_sf"/>
</dbReference>
<feature type="binding site" evidence="3">
    <location>
        <position position="345"/>
    </location>
    <ligand>
        <name>CTP</name>
        <dbReference type="ChEBI" id="CHEBI:37563"/>
    </ligand>
</feature>
<comment type="function">
    <text evidence="3">Catalyzes two sequential steps in the biosynthesis of coenzyme A. In the first step cysteine is conjugated to 4'-phosphopantothenate to form 4-phosphopantothenoylcysteine. In the second step the latter compound is decarboxylated to form 4'-phosphopantotheine.</text>
</comment>
<comment type="pathway">
    <text evidence="3 4">Cofactor biosynthesis; coenzyme A biosynthesis; CoA from (R)-pantothenate: step 2/5.</text>
</comment>
<comment type="catalytic activity">
    <reaction evidence="3 4">
        <text>N-[(R)-4-phosphopantothenoyl]-L-cysteine + H(+) = (R)-4'-phosphopantetheine + CO2</text>
        <dbReference type="Rhea" id="RHEA:16793"/>
        <dbReference type="ChEBI" id="CHEBI:15378"/>
        <dbReference type="ChEBI" id="CHEBI:16526"/>
        <dbReference type="ChEBI" id="CHEBI:59458"/>
        <dbReference type="ChEBI" id="CHEBI:61723"/>
        <dbReference type="EC" id="4.1.1.36"/>
    </reaction>
</comment>
<feature type="region of interest" description="Phosphopantothenate--cysteine ligase" evidence="3">
    <location>
        <begin position="193"/>
        <end position="401"/>
    </location>
</feature>
<keyword evidence="3 4" id="KW-0285">Flavoprotein</keyword>
<proteinExistence type="inferred from homology"/>